<dbReference type="InterPro" id="IPR039697">
    <property type="entry name" value="Alcohol_dehydrogenase_Fe"/>
</dbReference>
<proteinExistence type="inferred from homology"/>
<comment type="caution">
    <text evidence="6">The sequence shown here is derived from an EMBL/GenBank/DDBJ whole genome shotgun (WGS) entry which is preliminary data.</text>
</comment>
<dbReference type="InterPro" id="IPR001670">
    <property type="entry name" value="ADH_Fe/GldA"/>
</dbReference>
<dbReference type="PANTHER" id="PTHR11496:SF102">
    <property type="entry name" value="ALCOHOL DEHYDROGENASE 4"/>
    <property type="match status" value="1"/>
</dbReference>
<comment type="similarity">
    <text evidence="1">Belongs to the iron-containing alcohol dehydrogenase family.</text>
</comment>
<protein>
    <submittedName>
        <fullName evidence="6">Alcohol dehydrogenase</fullName>
    </submittedName>
</protein>
<dbReference type="PROSITE" id="PS00913">
    <property type="entry name" value="ADH_IRON_1"/>
    <property type="match status" value="1"/>
</dbReference>
<evidence type="ECO:0000259" key="5">
    <source>
        <dbReference type="Pfam" id="PF25137"/>
    </source>
</evidence>
<dbReference type="FunFam" id="3.40.50.1970:FF:000003">
    <property type="entry name" value="Alcohol dehydrogenase, iron-containing"/>
    <property type="match status" value="1"/>
</dbReference>
<feature type="domain" description="Fe-containing alcohol dehydrogenase-like C-terminal" evidence="5">
    <location>
        <begin position="199"/>
        <end position="391"/>
    </location>
</feature>
<dbReference type="GO" id="GO:0004022">
    <property type="term" value="F:alcohol dehydrogenase (NAD+) activity"/>
    <property type="evidence" value="ECO:0007669"/>
    <property type="project" value="TreeGrafter"/>
</dbReference>
<dbReference type="EMBL" id="BOQE01000001">
    <property type="protein sequence ID" value="GIM45410.1"/>
    <property type="molecule type" value="Genomic_DNA"/>
</dbReference>
<evidence type="ECO:0000259" key="4">
    <source>
        <dbReference type="Pfam" id="PF00465"/>
    </source>
</evidence>
<evidence type="ECO:0000256" key="3">
    <source>
        <dbReference type="ARBA" id="ARBA00023027"/>
    </source>
</evidence>
<dbReference type="FunFam" id="1.20.1090.10:FF:000001">
    <property type="entry name" value="Aldehyde-alcohol dehydrogenase"/>
    <property type="match status" value="1"/>
</dbReference>
<evidence type="ECO:0000313" key="7">
    <source>
        <dbReference type="Proteomes" id="UP001057291"/>
    </source>
</evidence>
<evidence type="ECO:0000313" key="6">
    <source>
        <dbReference type="EMBL" id="GIM45410.1"/>
    </source>
</evidence>
<dbReference type="Gene3D" id="1.20.1090.10">
    <property type="entry name" value="Dehydroquinate synthase-like - alpha domain"/>
    <property type="match status" value="1"/>
</dbReference>
<evidence type="ECO:0000256" key="2">
    <source>
        <dbReference type="ARBA" id="ARBA00023002"/>
    </source>
</evidence>
<keyword evidence="7" id="KW-1185">Reference proteome</keyword>
<dbReference type="InterPro" id="IPR018211">
    <property type="entry name" value="ADH_Fe_CS"/>
</dbReference>
<dbReference type="CDD" id="cd08551">
    <property type="entry name" value="Fe-ADH"/>
    <property type="match status" value="1"/>
</dbReference>
<dbReference type="GO" id="GO:0046872">
    <property type="term" value="F:metal ion binding"/>
    <property type="evidence" value="ECO:0007669"/>
    <property type="project" value="InterPro"/>
</dbReference>
<reference evidence="6" key="1">
    <citation type="journal article" date="2023" name="Int. J. Syst. Evol. Microbiol.">
        <title>Collibacillus ludicampi gen. nov., sp. nov., a new soil bacterium of the family Alicyclobacillaceae.</title>
        <authorList>
            <person name="Jojima T."/>
            <person name="Ioku Y."/>
            <person name="Fukuta Y."/>
            <person name="Shirasaka N."/>
            <person name="Matsumura Y."/>
            <person name="Mori M."/>
        </authorList>
    </citation>
    <scope>NUCLEOTIDE SEQUENCE</scope>
    <source>
        <strain evidence="6">TP075</strain>
    </source>
</reference>
<organism evidence="6 7">
    <name type="scientific">Collibacillus ludicampi</name>
    <dbReference type="NCBI Taxonomy" id="2771369"/>
    <lineage>
        <taxon>Bacteria</taxon>
        <taxon>Bacillati</taxon>
        <taxon>Bacillota</taxon>
        <taxon>Bacilli</taxon>
        <taxon>Bacillales</taxon>
        <taxon>Alicyclobacillaceae</taxon>
        <taxon>Collibacillus</taxon>
    </lineage>
</organism>
<sequence length="392" mass="41394">MSVGQAMKAIDFEFSFHLPTRIEFGYGKASRIGEMLLQLGGKRVFVVSDKGVESAGLLAGLTESLLASGIQFDMYTDVEPDPSLETIDRGAEVFKREMYDCIVAVGGGSPIDTAKGIRVVAFNGGSIGDYAGVNRIPVAPAVPLIAIPTTSGTGSEVTIFGVYSDWHNNVKVTVTSPYMAPTIALVDPELTMSLPQKMTAASGIDAFAHGIETFFSVRSRPASDALAMEAIATMNANLRLAVRDGSDVAARIGMSHGSLLAGMAFNNGFLGLAHAIGSALSGHCHVPHGIAIGLLLPQVVEFNTPARPDKAAKIAKLLGVQGDQLEELAAQAAPAVLQLVKDIGLPTRLRDVGVSEEKLSDIAKDSFKSGMMKFNPRTPTESEVLELLKRLL</sequence>
<evidence type="ECO:0000256" key="1">
    <source>
        <dbReference type="ARBA" id="ARBA00007358"/>
    </source>
</evidence>
<dbReference type="Pfam" id="PF25137">
    <property type="entry name" value="ADH_Fe_C"/>
    <property type="match status" value="1"/>
</dbReference>
<dbReference type="Gene3D" id="3.40.50.1970">
    <property type="match status" value="1"/>
</dbReference>
<dbReference type="SUPFAM" id="SSF56796">
    <property type="entry name" value="Dehydroquinate synthase-like"/>
    <property type="match status" value="1"/>
</dbReference>
<feature type="domain" description="Alcohol dehydrogenase iron-type/glycerol dehydrogenase GldA" evidence="4">
    <location>
        <begin position="19"/>
        <end position="188"/>
    </location>
</feature>
<dbReference type="PROSITE" id="PS00060">
    <property type="entry name" value="ADH_IRON_2"/>
    <property type="match status" value="1"/>
</dbReference>
<dbReference type="AlphaFoldDB" id="A0AAV4LC75"/>
<keyword evidence="3" id="KW-0520">NAD</keyword>
<gene>
    <name evidence="6" type="ORF">DNHGIG_09590</name>
</gene>
<accession>A0AAV4LC75</accession>
<dbReference type="PANTHER" id="PTHR11496">
    <property type="entry name" value="ALCOHOL DEHYDROGENASE"/>
    <property type="match status" value="1"/>
</dbReference>
<dbReference type="Pfam" id="PF00465">
    <property type="entry name" value="Fe-ADH"/>
    <property type="match status" value="1"/>
</dbReference>
<name>A0AAV4LC75_9BACL</name>
<keyword evidence="2" id="KW-0560">Oxidoreductase</keyword>
<dbReference type="Proteomes" id="UP001057291">
    <property type="component" value="Unassembled WGS sequence"/>
</dbReference>
<dbReference type="RefSeq" id="WP_282198611.1">
    <property type="nucleotide sequence ID" value="NZ_BOQE01000001.1"/>
</dbReference>
<dbReference type="InterPro" id="IPR056798">
    <property type="entry name" value="ADH_Fe_C"/>
</dbReference>